<dbReference type="PROSITE" id="PS01359">
    <property type="entry name" value="ZF_PHD_1"/>
    <property type="match status" value="1"/>
</dbReference>
<feature type="compositionally biased region" description="Basic residues" evidence="9">
    <location>
        <begin position="53"/>
        <end position="62"/>
    </location>
</feature>
<dbReference type="InterPro" id="IPR028941">
    <property type="entry name" value="WHIM2_dom"/>
</dbReference>
<dbReference type="PROSITE" id="PS50016">
    <property type="entry name" value="ZF_PHD_2"/>
    <property type="match status" value="2"/>
</dbReference>
<feature type="region of interest" description="Disordered" evidence="9">
    <location>
        <begin position="1658"/>
        <end position="1689"/>
    </location>
</feature>
<dbReference type="PROSITE" id="PS00633">
    <property type="entry name" value="BROMODOMAIN_1"/>
    <property type="match status" value="1"/>
</dbReference>
<accession>A0A7R8CB03</accession>
<feature type="region of interest" description="Disordered" evidence="9">
    <location>
        <begin position="1539"/>
        <end position="1564"/>
    </location>
</feature>
<dbReference type="InterPro" id="IPR019786">
    <property type="entry name" value="Zinc_finger_PHD-type_CS"/>
</dbReference>
<dbReference type="SUPFAM" id="SSF47370">
    <property type="entry name" value="Bromodomain"/>
    <property type="match status" value="1"/>
</dbReference>
<dbReference type="Pfam" id="PF15613">
    <property type="entry name" value="WSD"/>
    <property type="match status" value="1"/>
</dbReference>
<evidence type="ECO:0000256" key="2">
    <source>
        <dbReference type="ARBA" id="ARBA00022723"/>
    </source>
</evidence>
<keyword evidence="6" id="KW-0103">Bromodomain</keyword>
<feature type="compositionally biased region" description="Low complexity" evidence="9">
    <location>
        <begin position="1539"/>
        <end position="1562"/>
    </location>
</feature>
<dbReference type="SMART" id="SM00297">
    <property type="entry name" value="BROMO"/>
    <property type="match status" value="1"/>
</dbReference>
<feature type="region of interest" description="Disordered" evidence="9">
    <location>
        <begin position="902"/>
        <end position="922"/>
    </location>
</feature>
<feature type="region of interest" description="Disordered" evidence="9">
    <location>
        <begin position="2115"/>
        <end position="2148"/>
    </location>
</feature>
<evidence type="ECO:0000256" key="6">
    <source>
        <dbReference type="ARBA" id="ARBA00023117"/>
    </source>
</evidence>
<dbReference type="InterPro" id="IPR018359">
    <property type="entry name" value="Bromodomain_CS"/>
</dbReference>
<dbReference type="CDD" id="cd15560">
    <property type="entry name" value="PHD2_3_BPTF"/>
    <property type="match status" value="1"/>
</dbReference>
<dbReference type="InterPro" id="IPR038028">
    <property type="entry name" value="BPTF"/>
</dbReference>
<keyword evidence="7" id="KW-0804">Transcription</keyword>
<sequence length="2458" mass="278722">MNTSAAAARRSSRRSRSKTLRALESDAQQQQSRSETPRGSRKSSRASSPAPTRSRKKKKKGGKSSGGSSCKSSNTPSSSGGSGRGYNPNLVNYKDSEYHYGSDFEDEDDGAFDEDQDGDEDDPDSRMDSDESDMLSSICSTEECDVEINPEDPVFIPPDTLPLWLAQDEEAPQLHLPDSSEDLALPPEGLLDVVAIYEILIHYRLILRLSPFLLEDFCWAMNSDEQSNLLSEIHIALLKALLRADEKEGSTYGPVDQKDSFQCTFYFVDSVTWPENLKAFLSSNDIPPFREAVELMKENEYPFGEDYTKVRIRVLSILCNQFLATLAVREYITSEGTPSIEDHCRVCHRLGDMVVCDTCGGTYHLTCLNPPLTDVPDEEEWTCQICKDNYIKGVTDCYSKGEESSKIRHEVLGYDRRGNKYWFISRRIFIEHKPEEDDDNNEPKVSYFSFKSQFEEVMYALDPDVYETELCATIENMRPEIERQILMTEELTQENKDSSRKTYLEIENEAIKKVQDQRSEAETKRFEEEKRVQEEMRSGNDHEDEIIEKDEGEKIKEKDSDRSDEETEIKDEDLSCNNDIDIKDEINIDSKETITDDLKEEDEIKKETNEISTPSKEKVDEKLAEELRLTRQSVLQLNAGTFYYKLGQEGNYRNYVNSYTTNALAISKVQANEERDKKRYISHKFSLTDASVFKWQGNLFGTRKLLMSTVRQTLIHLENSIPSMFMHANWSILRKPWIGAVNQSVTSRDFSRALTVLQCCMRPCIMLNVWRDQLGHINLKRITAGMREEKKKMEKREKRESDDRDERLKPYMTFVKYTLGVKHLIVKQKGEEYRSHGQHGWLWLSSVRNFNPTDSRTLGLRAGPYRLAVKYTDTRDGSSKVVLMEPRAFEYLLKRQAEIEAKKNSMSSEEEESKSSDNSKIAIEKKKLEEALRNARLDRQIPPEDALVDVVDVENGLSNPTRVLFPKVAKKAHVIDDFLARRLQLKTIEEQCLTEKKNESDEVNDSESVESINDNPHNQKYEEVLSKVKKDIWIIINKLKEDAKSSFQKFNCFSPTCRNYKSFTLSLTPCYSTNCPSRRSPLKEARAFYISVINKAPQEYGITVSESLFYQSFTSHNMALQAFMNLLKSLMQKPRNIKSGGSSLQNGSVKSELCGTPESTANDSSAANKRCNSTFSDLTKLDTEKEESDRIYSSKKTYKKIYLKRVKNSSSDKKSSKISRSILILSRHDSKHLARKAGAINAEGFNYSAKVNNSFWPYPCPRPTFRTSWLYRTASLSSIHAIALQMRILWGCIRWDDMFAKPLTAEGKHQVTTDTSIITTEILKQRCSGRHLEKNEFLVRKVIIPLDAPKTVVEVIPIRSGLRKRKRAESPQQSEPKVEEEWSDESLLELWEIRAFREKIEKEKAMNTVTRSRTGTAIREPVKYDPGLSNDYPRRERNTNRETIQQSSQSKKLLGTQVNSSVRPCTPTIIRRVTNPDGTISLVKSTPTMKSIDSPSPTLNTQSLNRAPSTIAPTTKKVFISKDGKIIGTQVVPLGGTGKSTVSTPTVPSKPTVTTTASSTPTQQKVQIVRSSDALLQAPLTPRISPGKQQIVAQQLPPGSQIPPGMTVFMSNGKTYCIPKAATLAAQQHQQQQQQQQQSQTQSPTITIKKPSLQISPATNKVQATSPQAQIQQQQQQQQSPNQKSQTVSVMSLGSNTVTFRGNQMIVSGPDQAQAQLIAKHLSSGTARLGNIGGKQVLIMAPNSQAEEQQQSPQMSNITSILPQNPISPSQIQPNISDTGSILANTLSSPLKQDVPSDVQLPKEAANTSSEPQISSPAQVTAQLIQTPQGPRIILQGIQGANLSREQLQSIQQQVKTQLLKAQAEAKLQNRVPPTKIAVVLPPSIQSRIDQQHRLRQEAEQLKRDQSMTSSPPPTVVNQEPPIYETPKQPSSSPSVSHQQQQEEQNLVSPLPHKVVQAAQRPTAVHQTTSGQRMLVVTQSGQKILGVANPNIISHEETRGDTSEISNSSKGAPSDASKFEVTQEYIQQTIQNALTDQDLEPEIEQKLLAFQESQNSEDIKDSNIESTSGEPMEDEWQPNAWEEKQASKIDIAHEQPQHNIEIDSCISEETTITTQEEEPAHISPPKINTSISTPHRPRSVSSSSVRRLDEKRRHHIENKISSMLFRQKEQLKKDIAKKRALQEKELQFTHHHPLSVKRKMNLLHHKVYCICKTKYDATKFYVGCDTCNNWFHGNCVGITEEMSKTMTEYFCDECKSAKDNQEIYCLCRQPYDDLQFYIGCERCADWFHGRCVGILQVEADNIDDDNELVKKLVKQLISNRNSWPFKEPVDPNDVPNYYTVVKEPMDLQTIELRVNQSQYQRLSDFVGDVMRIFENCRYFNQDNSQVLRCAESLENYFAQKLAHHNTIFSSETNTPKRYSQIFDRRDLFHRSHCGNSQPHFLVIRLGISIYILAAASSL</sequence>
<feature type="region of interest" description="Disordered" evidence="9">
    <location>
        <begin position="1997"/>
        <end position="2019"/>
    </location>
</feature>
<dbReference type="GO" id="GO:0000978">
    <property type="term" value="F:RNA polymerase II cis-regulatory region sequence-specific DNA binding"/>
    <property type="evidence" value="ECO:0007669"/>
    <property type="project" value="TreeGrafter"/>
</dbReference>
<dbReference type="PANTHER" id="PTHR45975:SF2">
    <property type="entry name" value="NUCLEOSOME-REMODELING FACTOR SUBUNIT BPTF"/>
    <property type="match status" value="1"/>
</dbReference>
<dbReference type="InterPro" id="IPR013083">
    <property type="entry name" value="Znf_RING/FYVE/PHD"/>
</dbReference>
<dbReference type="Pfam" id="PF00628">
    <property type="entry name" value="PHD"/>
    <property type="match status" value="2"/>
</dbReference>
<feature type="region of interest" description="Disordered" evidence="9">
    <location>
        <begin position="1407"/>
        <end position="1460"/>
    </location>
</feature>
<dbReference type="PROSITE" id="PS50014">
    <property type="entry name" value="BROMODOMAIN_2"/>
    <property type="match status" value="1"/>
</dbReference>
<protein>
    <submittedName>
        <fullName evidence="10">BPTF</fullName>
    </submittedName>
</protein>
<dbReference type="InterPro" id="IPR018501">
    <property type="entry name" value="DDT_dom"/>
</dbReference>
<feature type="region of interest" description="Disordered" evidence="9">
    <location>
        <begin position="1802"/>
        <end position="1821"/>
    </location>
</feature>
<dbReference type="Pfam" id="PF02791">
    <property type="entry name" value="DDT"/>
    <property type="match status" value="1"/>
</dbReference>
<feature type="region of interest" description="Disordered" evidence="9">
    <location>
        <begin position="1"/>
        <end position="136"/>
    </location>
</feature>
<keyword evidence="2" id="KW-0479">Metal-binding</keyword>
<dbReference type="PANTHER" id="PTHR45975">
    <property type="entry name" value="NUCLEOSOME-REMODELING FACTOR SUBUNIT BPTF"/>
    <property type="match status" value="1"/>
</dbReference>
<dbReference type="EMBL" id="HG994580">
    <property type="protein sequence ID" value="CAF2754787.1"/>
    <property type="molecule type" value="Genomic_DNA"/>
</dbReference>
<evidence type="ECO:0000256" key="7">
    <source>
        <dbReference type="ARBA" id="ARBA00023163"/>
    </source>
</evidence>
<dbReference type="InterPro" id="IPR036427">
    <property type="entry name" value="Bromodomain-like_sf"/>
</dbReference>
<feature type="region of interest" description="Disordered" evidence="9">
    <location>
        <begin position="1891"/>
        <end position="1947"/>
    </location>
</feature>
<dbReference type="OrthoDB" id="784962at2759"/>
<keyword evidence="8" id="KW-0539">Nucleus</keyword>
<dbReference type="CDD" id="cd05509">
    <property type="entry name" value="Bromo_gcn5_like"/>
    <property type="match status" value="1"/>
</dbReference>
<keyword evidence="4" id="KW-0862">Zinc</keyword>
<feature type="region of interest" description="Disordered" evidence="9">
    <location>
        <begin position="1487"/>
        <end position="1507"/>
    </location>
</feature>
<evidence type="ECO:0000256" key="1">
    <source>
        <dbReference type="ARBA" id="ARBA00004123"/>
    </source>
</evidence>
<evidence type="ECO:0000313" key="10">
    <source>
        <dbReference type="EMBL" id="CAF2754787.1"/>
    </source>
</evidence>
<dbReference type="SMART" id="SM00249">
    <property type="entry name" value="PHD"/>
    <property type="match status" value="3"/>
</dbReference>
<evidence type="ECO:0000313" key="11">
    <source>
        <dbReference type="Proteomes" id="UP000675881"/>
    </source>
</evidence>
<feature type="compositionally biased region" description="Low complexity" evidence="9">
    <location>
        <begin position="1663"/>
        <end position="1687"/>
    </location>
</feature>
<dbReference type="Gene3D" id="3.30.40.10">
    <property type="entry name" value="Zinc/RING finger domain, C3HC4 (zinc finger)"/>
    <property type="match status" value="3"/>
</dbReference>
<dbReference type="Gene3D" id="1.20.920.10">
    <property type="entry name" value="Bromodomain-like"/>
    <property type="match status" value="1"/>
</dbReference>
<feature type="region of interest" description="Disordered" evidence="9">
    <location>
        <begin position="994"/>
        <end position="1015"/>
    </location>
</feature>
<organism evidence="10 11">
    <name type="scientific">Lepeophtheirus salmonis</name>
    <name type="common">Salmon louse</name>
    <name type="synonym">Caligus salmonis</name>
    <dbReference type="NCBI Taxonomy" id="72036"/>
    <lineage>
        <taxon>Eukaryota</taxon>
        <taxon>Metazoa</taxon>
        <taxon>Ecdysozoa</taxon>
        <taxon>Arthropoda</taxon>
        <taxon>Crustacea</taxon>
        <taxon>Multicrustacea</taxon>
        <taxon>Hexanauplia</taxon>
        <taxon>Copepoda</taxon>
        <taxon>Siphonostomatoida</taxon>
        <taxon>Caligidae</taxon>
        <taxon>Lepeophtheirus</taxon>
    </lineage>
</organism>
<keyword evidence="5" id="KW-0805">Transcription regulation</keyword>
<name>A0A7R8CB03_LEPSM</name>
<comment type="subcellular location">
    <subcellularLocation>
        <location evidence="1">Nucleus</location>
    </subcellularLocation>
</comment>
<feature type="compositionally biased region" description="Polar residues" evidence="9">
    <location>
        <begin position="1157"/>
        <end position="1169"/>
    </location>
</feature>
<dbReference type="Proteomes" id="UP000675881">
    <property type="component" value="Chromosome 1"/>
</dbReference>
<proteinExistence type="predicted"/>
<feature type="compositionally biased region" description="Basic residues" evidence="9">
    <location>
        <begin position="10"/>
        <end position="19"/>
    </location>
</feature>
<feature type="compositionally biased region" description="Polar residues" evidence="9">
    <location>
        <begin position="1441"/>
        <end position="1460"/>
    </location>
</feature>
<dbReference type="InterPro" id="IPR001965">
    <property type="entry name" value="Znf_PHD"/>
</dbReference>
<evidence type="ECO:0000256" key="8">
    <source>
        <dbReference type="ARBA" id="ARBA00023242"/>
    </source>
</evidence>
<feature type="region of interest" description="Disordered" evidence="9">
    <location>
        <begin position="1137"/>
        <end position="1169"/>
    </location>
</feature>
<feature type="region of interest" description="Disordered" evidence="9">
    <location>
        <begin position="514"/>
        <end position="573"/>
    </location>
</feature>
<feature type="compositionally biased region" description="Polar residues" evidence="9">
    <location>
        <begin position="1806"/>
        <end position="1821"/>
    </location>
</feature>
<dbReference type="GO" id="GO:0006357">
    <property type="term" value="P:regulation of transcription by RNA polymerase II"/>
    <property type="evidence" value="ECO:0007669"/>
    <property type="project" value="InterPro"/>
</dbReference>
<dbReference type="InterPro" id="IPR019787">
    <property type="entry name" value="Znf_PHD-finger"/>
</dbReference>
<keyword evidence="11" id="KW-1185">Reference proteome</keyword>
<evidence type="ECO:0000256" key="5">
    <source>
        <dbReference type="ARBA" id="ARBA00023015"/>
    </source>
</evidence>
<dbReference type="SUPFAM" id="SSF57903">
    <property type="entry name" value="FYVE/PHD zinc finger"/>
    <property type="match status" value="3"/>
</dbReference>
<evidence type="ECO:0000256" key="3">
    <source>
        <dbReference type="ARBA" id="ARBA00022771"/>
    </source>
</evidence>
<feature type="region of interest" description="Disordered" evidence="9">
    <location>
        <begin position="2051"/>
        <end position="2077"/>
    </location>
</feature>
<dbReference type="GO" id="GO:0008270">
    <property type="term" value="F:zinc ion binding"/>
    <property type="evidence" value="ECO:0007669"/>
    <property type="project" value="UniProtKB-KW"/>
</dbReference>
<evidence type="ECO:0000256" key="9">
    <source>
        <dbReference type="SAM" id="MobiDB-lite"/>
    </source>
</evidence>
<feature type="compositionally biased region" description="Acidic residues" evidence="9">
    <location>
        <begin position="103"/>
        <end position="123"/>
    </location>
</feature>
<keyword evidence="3" id="KW-0863">Zinc-finger</keyword>
<feature type="compositionally biased region" description="Basic and acidic residues" evidence="9">
    <location>
        <begin position="1891"/>
        <end position="1906"/>
    </location>
</feature>
<evidence type="ECO:0000256" key="4">
    <source>
        <dbReference type="ARBA" id="ARBA00022833"/>
    </source>
</evidence>
<feature type="compositionally biased region" description="Basic and acidic residues" evidence="9">
    <location>
        <begin position="549"/>
        <end position="561"/>
    </location>
</feature>
<feature type="compositionally biased region" description="Low complexity" evidence="9">
    <location>
        <begin position="1929"/>
        <end position="1947"/>
    </location>
</feature>
<dbReference type="PRINTS" id="PR00503">
    <property type="entry name" value="BROMODOMAIN"/>
</dbReference>
<feature type="compositionally biased region" description="Polar residues" evidence="9">
    <location>
        <begin position="1139"/>
        <end position="1149"/>
    </location>
</feature>
<gene>
    <name evidence="10" type="ORF">LSAA_1304</name>
</gene>
<feature type="compositionally biased region" description="Low complexity" evidence="9">
    <location>
        <begin position="66"/>
        <end position="79"/>
    </location>
</feature>
<dbReference type="SMART" id="SM00571">
    <property type="entry name" value="DDT"/>
    <property type="match status" value="1"/>
</dbReference>
<dbReference type="Pfam" id="PF00439">
    <property type="entry name" value="Bromodomain"/>
    <property type="match status" value="1"/>
</dbReference>
<dbReference type="InterPro" id="IPR001487">
    <property type="entry name" value="Bromodomain"/>
</dbReference>
<dbReference type="InterPro" id="IPR011011">
    <property type="entry name" value="Znf_FYVE_PHD"/>
</dbReference>
<reference evidence="10" key="1">
    <citation type="submission" date="2021-02" db="EMBL/GenBank/DDBJ databases">
        <authorList>
            <person name="Bekaert M."/>
        </authorList>
    </citation>
    <scope>NUCLEOTIDE SEQUENCE</scope>
    <source>
        <strain evidence="10">IoA-00</strain>
    </source>
</reference>
<feature type="compositionally biased region" description="Acidic residues" evidence="9">
    <location>
        <begin position="562"/>
        <end position="571"/>
    </location>
</feature>
<feature type="compositionally biased region" description="Basic and acidic residues" evidence="9">
    <location>
        <begin position="913"/>
        <end position="922"/>
    </location>
</feature>
<dbReference type="PROSITE" id="PS50827">
    <property type="entry name" value="DDT"/>
    <property type="match status" value="1"/>
</dbReference>
<feature type="compositionally biased region" description="Basic and acidic residues" evidence="9">
    <location>
        <begin position="514"/>
        <end position="541"/>
    </location>
</feature>
<dbReference type="GO" id="GO:0016589">
    <property type="term" value="C:NURF complex"/>
    <property type="evidence" value="ECO:0007669"/>
    <property type="project" value="InterPro"/>
</dbReference>